<accession>A0AAF5DHC4</accession>
<dbReference type="InterPro" id="IPR001628">
    <property type="entry name" value="Znf_hrmn_rcpt"/>
</dbReference>
<evidence type="ECO:0000313" key="14">
    <source>
        <dbReference type="Proteomes" id="UP000035681"/>
    </source>
</evidence>
<keyword evidence="6" id="KW-0805">Transcription regulation</keyword>
<keyword evidence="10" id="KW-0539">Nucleus</keyword>
<dbReference type="Gene3D" id="3.30.50.10">
    <property type="entry name" value="Erythroid Transcription Factor GATA-1, subunit A"/>
    <property type="match status" value="1"/>
</dbReference>
<evidence type="ECO:0000259" key="12">
    <source>
        <dbReference type="PROSITE" id="PS51030"/>
    </source>
</evidence>
<dbReference type="SMART" id="SM00430">
    <property type="entry name" value="HOLI"/>
    <property type="match status" value="1"/>
</dbReference>
<evidence type="ECO:0000256" key="9">
    <source>
        <dbReference type="ARBA" id="ARBA00023170"/>
    </source>
</evidence>
<dbReference type="GO" id="GO:0000978">
    <property type="term" value="F:RNA polymerase II cis-regulatory region sequence-specific DNA binding"/>
    <property type="evidence" value="ECO:0007669"/>
    <property type="project" value="InterPro"/>
</dbReference>
<evidence type="ECO:0000256" key="3">
    <source>
        <dbReference type="ARBA" id="ARBA00022723"/>
    </source>
</evidence>
<keyword evidence="7" id="KW-0238">DNA-binding</keyword>
<keyword evidence="5" id="KW-0862">Zinc</keyword>
<sequence length="969" mass="112263">TIGLVKVMLLEDLDVRSPRRRRYLCDISNVDKLSRPKNVASTWHTREDNEKFFDKLGTDTFTIATGLCILKCGSKGLLGYEEFRGIAVFAKDFVHRCNFIRIYHITTFELLYEIELLDMFLFKLHRSDRKKLTIKMALTKRLHNYWDNTRKFFGNIVYEKRMNQSLVTYSANEFSYNNSAQFYTPKPSKLLSRKHKSGDFSKYDNEQRCGVKRKFTLNDQDSAYHNTKRQAKDQTSPNIKVINYSIYPPKTSCFKRSQEMLNLPLSPPETPKGILRRHNQSKLDFNYVNKDISHSIKNEVKQVNFNNPNEAFTSCLSESFVPPPVLKGAVRTVPRPCRNPPPPPPPPVLDSKNTINNDKTPTTKIIPSELLAEIRSAPQLRGTSRIDEDKTNPGNISGIKSPLHLIRSAMLTRRKSIKEEESEDEEMRSTFYDTTDWSVTEKHHKISIFFTVTFCDDKNSNSVTQTTHNNNFDKEKINNADNEVEKMVHSTVIVSTATEEAPITSIPEKHTANNTTKSKENNLNHSSTIVIMNSNNNDNDICLICGAPSNGVHFQVNSCRGCAAFYKRTKTLNLEYKCRRGMKNCDILYDKSQKCRYCRYMRCIKVGMTLKSNNKLTNFDKISKNLQKIELNQIKLHNDFEYQHTNPNNHQLNIQKSNPYQSSRLSIDKSIVYTPCSYASPDNIIATFEGDFRLIVEDVKNIFKMPLLTAPKLSNLSITCIQRVVIAIENYFSKWNFKHASEIKIIKKVKAIQFLENKQKSLTFIAELLMHIPEFVQLDLSEKLFIYRHFWPLFSTFEKIISSNMIFGKQLQSHLFPLSSDIAYNLEDFTFEADLITTEIAQEMSRLVKPTHEFFIKYLYTPIQNMDIDTNEIAFITLQIIWAEKKNPGLSAGTKLFMEKMIKIASNELHNYYVYHKKLDNYAWRLSEIMKLLQNAQQYSEKLKETFLVAKIFGVFDCSFSECEISAMY</sequence>
<dbReference type="InterPro" id="IPR051152">
    <property type="entry name" value="C.elegans_Orphan_NR"/>
</dbReference>
<dbReference type="SUPFAM" id="SSF48508">
    <property type="entry name" value="Nuclear receptor ligand-binding domain"/>
    <property type="match status" value="1"/>
</dbReference>
<dbReference type="PRINTS" id="PR00047">
    <property type="entry name" value="STROIDFINGER"/>
</dbReference>
<dbReference type="InterPro" id="IPR000536">
    <property type="entry name" value="Nucl_hrmn_rcpt_lig-bd"/>
</dbReference>
<keyword evidence="4" id="KW-0863">Zinc-finger</keyword>
<proteinExistence type="inferred from homology"/>
<dbReference type="Gene3D" id="2.30.29.30">
    <property type="entry name" value="Pleckstrin-homology domain (PH domain)/Phosphotyrosine-binding domain (PTB)"/>
    <property type="match status" value="1"/>
</dbReference>
<evidence type="ECO:0000256" key="2">
    <source>
        <dbReference type="ARBA" id="ARBA00005993"/>
    </source>
</evidence>
<dbReference type="InterPro" id="IPR011993">
    <property type="entry name" value="PH-like_dom_sf"/>
</dbReference>
<evidence type="ECO:0000256" key="1">
    <source>
        <dbReference type="ARBA" id="ARBA00004123"/>
    </source>
</evidence>
<dbReference type="SUPFAM" id="SSF57716">
    <property type="entry name" value="Glucocorticoid receptor-like (DNA-binding domain)"/>
    <property type="match status" value="1"/>
</dbReference>
<dbReference type="PROSITE" id="PS51030">
    <property type="entry name" value="NUCLEAR_REC_DBD_2"/>
    <property type="match status" value="1"/>
</dbReference>
<name>A0AAF5DHC4_STRER</name>
<evidence type="ECO:0000256" key="5">
    <source>
        <dbReference type="ARBA" id="ARBA00022833"/>
    </source>
</evidence>
<dbReference type="Gene3D" id="1.10.565.10">
    <property type="entry name" value="Retinoid X Receptor"/>
    <property type="match status" value="1"/>
</dbReference>
<keyword evidence="8" id="KW-0804">Transcription</keyword>
<keyword evidence="14" id="KW-1185">Reference proteome</keyword>
<comment type="subcellular location">
    <subcellularLocation>
        <location evidence="1">Nucleus</location>
    </subcellularLocation>
</comment>
<dbReference type="PANTHER" id="PTHR45680">
    <property type="entry name" value="NUCLEAR HORMONE RECEPTOR FAMILY"/>
    <property type="match status" value="1"/>
</dbReference>
<dbReference type="InterPro" id="IPR013088">
    <property type="entry name" value="Znf_NHR/GATA"/>
</dbReference>
<dbReference type="Pfam" id="PF00105">
    <property type="entry name" value="zf-C4"/>
    <property type="match status" value="1"/>
</dbReference>
<dbReference type="InterPro" id="IPR035500">
    <property type="entry name" value="NHR-like_dom_sf"/>
</dbReference>
<evidence type="ECO:0000256" key="4">
    <source>
        <dbReference type="ARBA" id="ARBA00022771"/>
    </source>
</evidence>
<keyword evidence="3" id="KW-0479">Metal-binding</keyword>
<dbReference type="CDD" id="cd06960">
    <property type="entry name" value="NR_DBD_HNF4A"/>
    <property type="match status" value="1"/>
</dbReference>
<protein>
    <submittedName>
        <fullName evidence="15">Nuclear receptor domain-containing protein</fullName>
    </submittedName>
</protein>
<feature type="domain" description="NR LBD" evidence="13">
    <location>
        <begin position="694"/>
        <end position="969"/>
    </location>
</feature>
<feature type="domain" description="Nuclear receptor" evidence="12">
    <location>
        <begin position="539"/>
        <end position="615"/>
    </location>
</feature>
<dbReference type="SMART" id="SM00399">
    <property type="entry name" value="ZnF_C4"/>
    <property type="match status" value="1"/>
</dbReference>
<organism evidence="14 15">
    <name type="scientific">Strongyloides stercoralis</name>
    <name type="common">Threadworm</name>
    <dbReference type="NCBI Taxonomy" id="6248"/>
    <lineage>
        <taxon>Eukaryota</taxon>
        <taxon>Metazoa</taxon>
        <taxon>Ecdysozoa</taxon>
        <taxon>Nematoda</taxon>
        <taxon>Chromadorea</taxon>
        <taxon>Rhabditida</taxon>
        <taxon>Tylenchina</taxon>
        <taxon>Panagrolaimomorpha</taxon>
        <taxon>Strongyloidoidea</taxon>
        <taxon>Strongyloididae</taxon>
        <taxon>Strongyloides</taxon>
    </lineage>
</organism>
<dbReference type="Proteomes" id="UP000035681">
    <property type="component" value="Unplaced"/>
</dbReference>
<evidence type="ECO:0000256" key="6">
    <source>
        <dbReference type="ARBA" id="ARBA00023015"/>
    </source>
</evidence>
<keyword evidence="9" id="KW-0675">Receptor</keyword>
<dbReference type="GO" id="GO:0008270">
    <property type="term" value="F:zinc ion binding"/>
    <property type="evidence" value="ECO:0007669"/>
    <property type="project" value="UniProtKB-KW"/>
</dbReference>
<evidence type="ECO:0000256" key="8">
    <source>
        <dbReference type="ARBA" id="ARBA00023163"/>
    </source>
</evidence>
<evidence type="ECO:0000313" key="15">
    <source>
        <dbReference type="WBParaSite" id="TCONS_00011759.p1"/>
    </source>
</evidence>
<dbReference type="WBParaSite" id="TCONS_00011759.p1">
    <property type="protein sequence ID" value="TCONS_00011759.p1"/>
    <property type="gene ID" value="XLOC_006581"/>
</dbReference>
<dbReference type="GO" id="GO:0003700">
    <property type="term" value="F:DNA-binding transcription factor activity"/>
    <property type="evidence" value="ECO:0007669"/>
    <property type="project" value="InterPro"/>
</dbReference>
<evidence type="ECO:0000259" key="13">
    <source>
        <dbReference type="PROSITE" id="PS51843"/>
    </source>
</evidence>
<evidence type="ECO:0000256" key="10">
    <source>
        <dbReference type="ARBA" id="ARBA00023242"/>
    </source>
</evidence>
<feature type="compositionally biased region" description="Pro residues" evidence="11">
    <location>
        <begin position="337"/>
        <end position="348"/>
    </location>
</feature>
<dbReference type="Pfam" id="PF00104">
    <property type="entry name" value="Hormone_recep"/>
    <property type="match status" value="1"/>
</dbReference>
<dbReference type="PANTHER" id="PTHR45680:SF29">
    <property type="entry name" value="NUCLEAR HORMONE RECEPTOR FAMILY"/>
    <property type="match status" value="1"/>
</dbReference>
<comment type="similarity">
    <text evidence="2">Belongs to the nuclear hormone receptor family.</text>
</comment>
<dbReference type="InterPro" id="IPR049636">
    <property type="entry name" value="HNF4-like_DBD"/>
</dbReference>
<dbReference type="GO" id="GO:0005634">
    <property type="term" value="C:nucleus"/>
    <property type="evidence" value="ECO:0007669"/>
    <property type="project" value="UniProtKB-SubCell"/>
</dbReference>
<feature type="region of interest" description="Disordered" evidence="11">
    <location>
        <begin position="332"/>
        <end position="362"/>
    </location>
</feature>
<dbReference type="AlphaFoldDB" id="A0AAF5DHC4"/>
<feature type="compositionally biased region" description="Polar residues" evidence="11">
    <location>
        <begin position="351"/>
        <end position="362"/>
    </location>
</feature>
<reference evidence="15" key="1">
    <citation type="submission" date="2024-02" db="UniProtKB">
        <authorList>
            <consortium name="WormBaseParasite"/>
        </authorList>
    </citation>
    <scope>IDENTIFICATION</scope>
</reference>
<evidence type="ECO:0000256" key="7">
    <source>
        <dbReference type="ARBA" id="ARBA00023125"/>
    </source>
</evidence>
<evidence type="ECO:0000256" key="11">
    <source>
        <dbReference type="SAM" id="MobiDB-lite"/>
    </source>
</evidence>
<dbReference type="PROSITE" id="PS51843">
    <property type="entry name" value="NR_LBD"/>
    <property type="match status" value="1"/>
</dbReference>